<keyword evidence="4" id="KW-0548">Nucleotidyltransferase</keyword>
<dbReference type="CDD" id="cd00303">
    <property type="entry name" value="retropepsin_like"/>
    <property type="match status" value="1"/>
</dbReference>
<dbReference type="SMART" id="SM00343">
    <property type="entry name" value="ZnF_C2HC"/>
    <property type="match status" value="1"/>
</dbReference>
<evidence type="ECO:0000259" key="3">
    <source>
        <dbReference type="PROSITE" id="PS50158"/>
    </source>
</evidence>
<evidence type="ECO:0000256" key="1">
    <source>
        <dbReference type="PROSITE-ProRule" id="PRU00047"/>
    </source>
</evidence>
<name>A0ABQ5FT67_9ASTR</name>
<feature type="compositionally biased region" description="Polar residues" evidence="2">
    <location>
        <begin position="84"/>
        <end position="101"/>
    </location>
</feature>
<proteinExistence type="predicted"/>
<dbReference type="EMBL" id="BQNB010017691">
    <property type="protein sequence ID" value="GJT66169.1"/>
    <property type="molecule type" value="Genomic_DNA"/>
</dbReference>
<keyword evidence="4" id="KW-0695">RNA-directed DNA polymerase</keyword>
<reference evidence="4" key="1">
    <citation type="journal article" date="2022" name="Int. J. Mol. Sci.">
        <title>Draft Genome of Tanacetum Coccineum: Genomic Comparison of Closely Related Tanacetum-Family Plants.</title>
        <authorList>
            <person name="Yamashiro T."/>
            <person name="Shiraishi A."/>
            <person name="Nakayama K."/>
            <person name="Satake H."/>
        </authorList>
    </citation>
    <scope>NUCLEOTIDE SEQUENCE</scope>
</reference>
<gene>
    <name evidence="4" type="ORF">Tco_1017649</name>
</gene>
<dbReference type="Gene3D" id="3.10.10.10">
    <property type="entry name" value="HIV Type 1 Reverse Transcriptase, subunit A, domain 1"/>
    <property type="match status" value="1"/>
</dbReference>
<dbReference type="Pfam" id="PF08284">
    <property type="entry name" value="RVP_2"/>
    <property type="match status" value="1"/>
</dbReference>
<dbReference type="GO" id="GO:0003964">
    <property type="term" value="F:RNA-directed DNA polymerase activity"/>
    <property type="evidence" value="ECO:0007669"/>
    <property type="project" value="UniProtKB-KW"/>
</dbReference>
<comment type="caution">
    <text evidence="4">The sequence shown here is derived from an EMBL/GenBank/DDBJ whole genome shotgun (WGS) entry which is preliminary data.</text>
</comment>
<sequence length="834" mass="93462">MLCWNRSGFSGECATDGNQSLRHKSGDQHQSSNQQNSHRGHDQRNDRHGSDRQGGSGNYRNNNNNNHSRDNNRNSGAGRDQRNRGQQSHRATNSGSQQNKAPSEGYTYPVCTTCGRRHPGECRRAAGTCFKCGQAGHLQRDCKKNTGASSSGHADKKPDASGRVFALTQDQAANATGTITGTLFIFGRAVFVLFDTGATHSVISTKFASCLTMTPVPLDHVLCISTPMKDSARITHVYRDLPLQFDDKIRSVNALPLDMCEFDIILGIDWLAAHRATIDCHSRRVLFGDIRTPEFIYHGSLPGKPMKIISALKARTLLSHGCEGFLATIHDTTSDVSSIHDQPIVSEFQDVFPEELPGIPPIRDVEFNIELIPGAEPISKAPYRMAPIELKELKDQLQELLERGFIRPSVPSVSPMGFAPVSVCQEDGPSVGFLVMLFGLTDMATAVFMDLMNEFFNEFWTSSFIVEKFICQSFPSANFWLVRWHSGSHCSAEGITNGSGEVEASLNAKDRRFCGPKYGCFLGEMLYGTKMREIALKNLMQRWFPGLFLLSHLHGKVIAYASRQLKPYEGTKLCVPEDPTLREALMTEAHSSPFSIHPGSTKIVPRSKQHFWLEWVYRKLGEPGSSLLRAFHPETDGAVRSVRLKLEDMLRSCALDMGRKLDDLYDPICWDRLVNVFLRVRRSLRWTNEKVASLQRNSFKELRNVRKTLKPKGIAEREEFQGVSMFSESITSTWKSHECNNTIPFVKFFGRNHTEREALGETRGCLFGLLILIFFHDVLDNMSFPGGVLKYWSLGSGYSKREDTLNRFKVRGFGSLLEASTKADTKHDIGPTCR</sequence>
<dbReference type="InterPro" id="IPR043502">
    <property type="entry name" value="DNA/RNA_pol_sf"/>
</dbReference>
<dbReference type="PROSITE" id="PS50158">
    <property type="entry name" value="ZF_CCHC"/>
    <property type="match status" value="1"/>
</dbReference>
<feature type="domain" description="CCHC-type" evidence="3">
    <location>
        <begin position="129"/>
        <end position="144"/>
    </location>
</feature>
<dbReference type="InterPro" id="IPR021109">
    <property type="entry name" value="Peptidase_aspartic_dom_sf"/>
</dbReference>
<dbReference type="PANTHER" id="PTHR15503:SF45">
    <property type="entry name" value="RNA-DIRECTED DNA POLYMERASE HOMOLOG"/>
    <property type="match status" value="1"/>
</dbReference>
<dbReference type="InterPro" id="IPR001969">
    <property type="entry name" value="Aspartic_peptidase_AS"/>
</dbReference>
<dbReference type="PROSITE" id="PS00141">
    <property type="entry name" value="ASP_PROTEASE"/>
    <property type="match status" value="1"/>
</dbReference>
<dbReference type="Pfam" id="PF00098">
    <property type="entry name" value="zf-CCHC"/>
    <property type="match status" value="1"/>
</dbReference>
<accession>A0ABQ5FT67</accession>
<keyword evidence="1" id="KW-0862">Zinc</keyword>
<feature type="region of interest" description="Disordered" evidence="2">
    <location>
        <begin position="1"/>
        <end position="105"/>
    </location>
</feature>
<dbReference type="SUPFAM" id="SSF56672">
    <property type="entry name" value="DNA/RNA polymerases"/>
    <property type="match status" value="1"/>
</dbReference>
<dbReference type="Gene3D" id="2.40.70.10">
    <property type="entry name" value="Acid Proteases"/>
    <property type="match status" value="1"/>
</dbReference>
<reference evidence="4" key="2">
    <citation type="submission" date="2022-01" db="EMBL/GenBank/DDBJ databases">
        <authorList>
            <person name="Yamashiro T."/>
            <person name="Shiraishi A."/>
            <person name="Satake H."/>
            <person name="Nakayama K."/>
        </authorList>
    </citation>
    <scope>NUCLEOTIDE SEQUENCE</scope>
</reference>
<keyword evidence="5" id="KW-1185">Reference proteome</keyword>
<evidence type="ECO:0000313" key="4">
    <source>
        <dbReference type="EMBL" id="GJT66169.1"/>
    </source>
</evidence>
<dbReference type="InterPro" id="IPR032567">
    <property type="entry name" value="RTL1-rel"/>
</dbReference>
<dbReference type="SUPFAM" id="SSF50630">
    <property type="entry name" value="Acid proteases"/>
    <property type="match status" value="1"/>
</dbReference>
<dbReference type="Proteomes" id="UP001151760">
    <property type="component" value="Unassembled WGS sequence"/>
</dbReference>
<keyword evidence="1" id="KW-0479">Metal-binding</keyword>
<dbReference type="Gene3D" id="4.10.60.10">
    <property type="entry name" value="Zinc finger, CCHC-type"/>
    <property type="match status" value="1"/>
</dbReference>
<evidence type="ECO:0000256" key="2">
    <source>
        <dbReference type="SAM" id="MobiDB-lite"/>
    </source>
</evidence>
<keyword evidence="4" id="KW-0808">Transferase</keyword>
<dbReference type="PANTHER" id="PTHR15503">
    <property type="entry name" value="LDOC1 RELATED"/>
    <property type="match status" value="1"/>
</dbReference>
<feature type="compositionally biased region" description="Basic and acidic residues" evidence="2">
    <location>
        <begin position="39"/>
        <end position="51"/>
    </location>
</feature>
<organism evidence="4 5">
    <name type="scientific">Tanacetum coccineum</name>
    <dbReference type="NCBI Taxonomy" id="301880"/>
    <lineage>
        <taxon>Eukaryota</taxon>
        <taxon>Viridiplantae</taxon>
        <taxon>Streptophyta</taxon>
        <taxon>Embryophyta</taxon>
        <taxon>Tracheophyta</taxon>
        <taxon>Spermatophyta</taxon>
        <taxon>Magnoliopsida</taxon>
        <taxon>eudicotyledons</taxon>
        <taxon>Gunneridae</taxon>
        <taxon>Pentapetalae</taxon>
        <taxon>asterids</taxon>
        <taxon>campanulids</taxon>
        <taxon>Asterales</taxon>
        <taxon>Asteraceae</taxon>
        <taxon>Asteroideae</taxon>
        <taxon>Anthemideae</taxon>
        <taxon>Anthemidinae</taxon>
        <taxon>Tanacetum</taxon>
    </lineage>
</organism>
<feature type="compositionally biased region" description="Low complexity" evidence="2">
    <location>
        <begin position="28"/>
        <end position="37"/>
    </location>
</feature>
<feature type="region of interest" description="Disordered" evidence="2">
    <location>
        <begin position="141"/>
        <end position="160"/>
    </location>
</feature>
<dbReference type="InterPro" id="IPR001878">
    <property type="entry name" value="Znf_CCHC"/>
</dbReference>
<keyword evidence="1" id="KW-0863">Zinc-finger</keyword>
<evidence type="ECO:0000313" key="5">
    <source>
        <dbReference type="Proteomes" id="UP001151760"/>
    </source>
</evidence>
<protein>
    <submittedName>
        <fullName evidence="4">Reverse transcriptase domain-containing protein</fullName>
    </submittedName>
</protein>